<evidence type="ECO:0000313" key="3">
    <source>
        <dbReference type="WBParaSite" id="HCON_00098850-00001"/>
    </source>
</evidence>
<sequence length="105" mass="12629">MEVFRATILAIAFLTTAVHAQHFLKRERSHAHPHPEHVNDLINYLKELGRLDRSLTRLSEHAKDKQMVGRIRENLRRYIDREFEKMRSLNEQLHRLYSRAKSQAW</sequence>
<evidence type="ECO:0000313" key="2">
    <source>
        <dbReference type="Proteomes" id="UP000025227"/>
    </source>
</evidence>
<proteinExistence type="predicted"/>
<dbReference type="AlphaFoldDB" id="A0A7I5EA66"/>
<organism evidence="2 3">
    <name type="scientific">Haemonchus contortus</name>
    <name type="common">Barber pole worm</name>
    <dbReference type="NCBI Taxonomy" id="6289"/>
    <lineage>
        <taxon>Eukaryota</taxon>
        <taxon>Metazoa</taxon>
        <taxon>Ecdysozoa</taxon>
        <taxon>Nematoda</taxon>
        <taxon>Chromadorea</taxon>
        <taxon>Rhabditida</taxon>
        <taxon>Rhabditina</taxon>
        <taxon>Rhabditomorpha</taxon>
        <taxon>Strongyloidea</taxon>
        <taxon>Trichostrongylidae</taxon>
        <taxon>Haemonchus</taxon>
    </lineage>
</organism>
<feature type="chain" id="PRO_5029486968" evidence="1">
    <location>
        <begin position="21"/>
        <end position="105"/>
    </location>
</feature>
<evidence type="ECO:0000256" key="1">
    <source>
        <dbReference type="SAM" id="SignalP"/>
    </source>
</evidence>
<keyword evidence="2" id="KW-1185">Reference proteome</keyword>
<name>A0A7I5EA66_HAECO</name>
<keyword evidence="1" id="KW-0732">Signal</keyword>
<protein>
    <submittedName>
        <fullName evidence="3">Secreted protein</fullName>
    </submittedName>
</protein>
<dbReference type="Proteomes" id="UP000025227">
    <property type="component" value="Unplaced"/>
</dbReference>
<feature type="signal peptide" evidence="1">
    <location>
        <begin position="1"/>
        <end position="20"/>
    </location>
</feature>
<dbReference type="WBParaSite" id="HCON_00098850-00001">
    <property type="protein sequence ID" value="HCON_00098850-00001"/>
    <property type="gene ID" value="HCON_00098850"/>
</dbReference>
<accession>A0A7I5EA66</accession>
<reference evidence="3" key="1">
    <citation type="submission" date="2020-12" db="UniProtKB">
        <authorList>
            <consortium name="WormBaseParasite"/>
        </authorList>
    </citation>
    <scope>IDENTIFICATION</scope>
    <source>
        <strain evidence="3">MHco3</strain>
    </source>
</reference>